<proteinExistence type="predicted"/>
<reference evidence="2" key="1">
    <citation type="submission" date="2020-02" db="EMBL/GenBank/DDBJ databases">
        <authorList>
            <person name="Meier V. D."/>
        </authorList>
    </citation>
    <scope>NUCLEOTIDE SEQUENCE</scope>
    <source>
        <strain evidence="2">AVDCRST_MAG13</strain>
    </source>
</reference>
<name>A0A6J4RUH3_9ACTN</name>
<gene>
    <name evidence="2" type="ORF">AVDCRST_MAG13-1066</name>
</gene>
<sequence length="55" mass="5762">MGIVPPTIERTKATPSRRARRVEASGARRPAGSRRVTAGGGGRTAEDIGTLRCVT</sequence>
<feature type="region of interest" description="Disordered" evidence="1">
    <location>
        <begin position="1"/>
        <end position="55"/>
    </location>
</feature>
<evidence type="ECO:0000313" key="2">
    <source>
        <dbReference type="EMBL" id="CAA9479451.1"/>
    </source>
</evidence>
<evidence type="ECO:0000256" key="1">
    <source>
        <dbReference type="SAM" id="MobiDB-lite"/>
    </source>
</evidence>
<protein>
    <submittedName>
        <fullName evidence="2">Uncharacterized protein</fullName>
    </submittedName>
</protein>
<dbReference type="AlphaFoldDB" id="A0A6J4RUH3"/>
<organism evidence="2">
    <name type="scientific">uncultured Solirubrobacteraceae bacterium</name>
    <dbReference type="NCBI Taxonomy" id="1162706"/>
    <lineage>
        <taxon>Bacteria</taxon>
        <taxon>Bacillati</taxon>
        <taxon>Actinomycetota</taxon>
        <taxon>Thermoleophilia</taxon>
        <taxon>Solirubrobacterales</taxon>
        <taxon>Solirubrobacteraceae</taxon>
        <taxon>environmental samples</taxon>
    </lineage>
</organism>
<feature type="compositionally biased region" description="Low complexity" evidence="1">
    <location>
        <begin position="24"/>
        <end position="37"/>
    </location>
</feature>
<accession>A0A6J4RUH3</accession>
<dbReference type="EMBL" id="CADCVO010000162">
    <property type="protein sequence ID" value="CAA9479451.1"/>
    <property type="molecule type" value="Genomic_DNA"/>
</dbReference>